<dbReference type="InterPro" id="IPR002575">
    <property type="entry name" value="Aminoglycoside_PTrfase"/>
</dbReference>
<dbReference type="SUPFAM" id="SSF56112">
    <property type="entry name" value="Protein kinase-like (PK-like)"/>
    <property type="match status" value="1"/>
</dbReference>
<dbReference type="Proteomes" id="UP000027222">
    <property type="component" value="Unassembled WGS sequence"/>
</dbReference>
<dbReference type="Gene3D" id="3.90.1200.10">
    <property type="match status" value="1"/>
</dbReference>
<keyword evidence="4" id="KW-1185">Reference proteome</keyword>
<protein>
    <recommendedName>
        <fullName evidence="2">Aminoglycoside phosphotransferase domain-containing protein</fullName>
    </recommendedName>
</protein>
<evidence type="ECO:0000313" key="4">
    <source>
        <dbReference type="Proteomes" id="UP000027222"/>
    </source>
</evidence>
<dbReference type="HOGENOM" id="CLU_021768_3_2_1"/>
<accession>A0A067T2X2</accession>
<evidence type="ECO:0000313" key="3">
    <source>
        <dbReference type="EMBL" id="KDR76692.1"/>
    </source>
</evidence>
<name>A0A067T2X2_GALM3</name>
<dbReference type="InterPro" id="IPR011009">
    <property type="entry name" value="Kinase-like_dom_sf"/>
</dbReference>
<sequence>MPTQSEGDEKSTSDVSPSNTPAHLRSPVPQLRGLKLLRYELSRFFRRFTRRLCFSAFKDRQFTKCGPRVRLQEALSMDFIARNTTIRVPGVLDVFSIHGTVYIIQERIDGPVLEDVWHRLSTEEQCSSMLQVKDCLDQLRALKPQHPERVQAVDGSGLIDSRLDSGVWGPFDNHADFHQFLNHDVLRAQSETYPRVQEALSKVGGKQYKTVFSHGDLGPHNIIWKDGRIVVIDWERAGWFPEYWDYTRVYAARGYMKDWWAMFKEVVDGYDDELELDIRISEYFET</sequence>
<dbReference type="PANTHER" id="PTHR21310">
    <property type="entry name" value="AMINOGLYCOSIDE PHOSPHOTRANSFERASE-RELATED-RELATED"/>
    <property type="match status" value="1"/>
</dbReference>
<evidence type="ECO:0000259" key="2">
    <source>
        <dbReference type="Pfam" id="PF01636"/>
    </source>
</evidence>
<dbReference type="CDD" id="cd05120">
    <property type="entry name" value="APH_ChoK_like"/>
    <property type="match status" value="1"/>
</dbReference>
<dbReference type="STRING" id="685588.A0A067T2X2"/>
<feature type="region of interest" description="Disordered" evidence="1">
    <location>
        <begin position="1"/>
        <end position="26"/>
    </location>
</feature>
<dbReference type="Pfam" id="PF01636">
    <property type="entry name" value="APH"/>
    <property type="match status" value="1"/>
</dbReference>
<feature type="domain" description="Aminoglycoside phosphotransferase" evidence="2">
    <location>
        <begin position="76"/>
        <end position="270"/>
    </location>
</feature>
<evidence type="ECO:0000256" key="1">
    <source>
        <dbReference type="SAM" id="MobiDB-lite"/>
    </source>
</evidence>
<reference evidence="4" key="1">
    <citation type="journal article" date="2014" name="Proc. Natl. Acad. Sci. U.S.A.">
        <title>Extensive sampling of basidiomycete genomes demonstrates inadequacy of the white-rot/brown-rot paradigm for wood decay fungi.</title>
        <authorList>
            <person name="Riley R."/>
            <person name="Salamov A.A."/>
            <person name="Brown D.W."/>
            <person name="Nagy L.G."/>
            <person name="Floudas D."/>
            <person name="Held B.W."/>
            <person name="Levasseur A."/>
            <person name="Lombard V."/>
            <person name="Morin E."/>
            <person name="Otillar R."/>
            <person name="Lindquist E.A."/>
            <person name="Sun H."/>
            <person name="LaButti K.M."/>
            <person name="Schmutz J."/>
            <person name="Jabbour D."/>
            <person name="Luo H."/>
            <person name="Baker S.E."/>
            <person name="Pisabarro A.G."/>
            <person name="Walton J.D."/>
            <person name="Blanchette R.A."/>
            <person name="Henrissat B."/>
            <person name="Martin F."/>
            <person name="Cullen D."/>
            <person name="Hibbett D.S."/>
            <person name="Grigoriev I.V."/>
        </authorList>
    </citation>
    <scope>NUCLEOTIDE SEQUENCE [LARGE SCALE GENOMIC DNA]</scope>
    <source>
        <strain evidence="4">CBS 339.88</strain>
    </source>
</reference>
<organism evidence="3 4">
    <name type="scientific">Galerina marginata (strain CBS 339.88)</name>
    <dbReference type="NCBI Taxonomy" id="685588"/>
    <lineage>
        <taxon>Eukaryota</taxon>
        <taxon>Fungi</taxon>
        <taxon>Dikarya</taxon>
        <taxon>Basidiomycota</taxon>
        <taxon>Agaricomycotina</taxon>
        <taxon>Agaricomycetes</taxon>
        <taxon>Agaricomycetidae</taxon>
        <taxon>Agaricales</taxon>
        <taxon>Agaricineae</taxon>
        <taxon>Strophariaceae</taxon>
        <taxon>Galerina</taxon>
    </lineage>
</organism>
<dbReference type="InterPro" id="IPR051678">
    <property type="entry name" value="AGP_Transferase"/>
</dbReference>
<dbReference type="OrthoDB" id="8300194at2759"/>
<dbReference type="AlphaFoldDB" id="A0A067T2X2"/>
<dbReference type="EMBL" id="KL142378">
    <property type="protein sequence ID" value="KDR76692.1"/>
    <property type="molecule type" value="Genomic_DNA"/>
</dbReference>
<proteinExistence type="predicted"/>
<dbReference type="PANTHER" id="PTHR21310:SF58">
    <property type="entry name" value="AMINOGLYCOSIDE PHOSPHOTRANSFERASE DOMAIN-CONTAINING PROTEIN"/>
    <property type="match status" value="1"/>
</dbReference>
<gene>
    <name evidence="3" type="ORF">GALMADRAFT_120816</name>
</gene>